<gene>
    <name evidence="6" type="ORF">N0A02_00370</name>
</gene>
<keyword evidence="2" id="KW-0249">Electron transport</keyword>
<dbReference type="CDD" id="cd02947">
    <property type="entry name" value="TRX_family"/>
    <property type="match status" value="1"/>
</dbReference>
<evidence type="ECO:0000259" key="5">
    <source>
        <dbReference type="PROSITE" id="PS51352"/>
    </source>
</evidence>
<evidence type="ECO:0000256" key="2">
    <source>
        <dbReference type="ARBA" id="ARBA00022982"/>
    </source>
</evidence>
<dbReference type="InterPro" id="IPR017937">
    <property type="entry name" value="Thioredoxin_CS"/>
</dbReference>
<dbReference type="PROSITE" id="PS00194">
    <property type="entry name" value="THIOREDOXIN_1"/>
    <property type="match status" value="1"/>
</dbReference>
<dbReference type="Pfam" id="PF00085">
    <property type="entry name" value="Thioredoxin"/>
    <property type="match status" value="1"/>
</dbReference>
<sequence>MTALFIDTTDATFENDVLQSTLPVLLDFWAPWCAPCKAMTPLLERIATQHEGKLRIVKYNVDQSSDCMARFKLRGVPTLIAYRAGEELGRHVGGGASGLKLLLEALLARSDTHVDPGTRTFGNDPARKARCVARIRQAIADGRLDEKQEWSGDNLPSAIASGEMPDGGSLDALGLPLAVDALYDHLYEMLSASPDGTQFAADFLHAVPVGVDLSAIPRDYLLWILNDLMNQTPLENEAMPLLAELIELHRLESNLDAVPPAQWEALLARIKEKLTTVDRQNAVILSTISPVARPASSIPPAAFFPLIQTAVSLAVLHVASTWWTEEEAEVFDSTNHSMAPFMKSLGPRPEEAEALAEYEQKKQQFIDDAWAKAYSICPTLEKQRELRRDAIVKTGHNARTSHAQYLLNRVATA</sequence>
<keyword evidence="7" id="KW-1185">Reference proteome</keyword>
<proteinExistence type="predicted"/>
<keyword evidence="4" id="KW-0676">Redox-active center</keyword>
<dbReference type="PRINTS" id="PR00421">
    <property type="entry name" value="THIOREDOXIN"/>
</dbReference>
<dbReference type="Gene3D" id="3.40.30.10">
    <property type="entry name" value="Glutaredoxin"/>
    <property type="match status" value="1"/>
</dbReference>
<evidence type="ECO:0000256" key="1">
    <source>
        <dbReference type="ARBA" id="ARBA00022448"/>
    </source>
</evidence>
<dbReference type="SUPFAM" id="SSF52833">
    <property type="entry name" value="Thioredoxin-like"/>
    <property type="match status" value="1"/>
</dbReference>
<dbReference type="EMBL" id="JAOALG010000001">
    <property type="protein sequence ID" value="MEQ5837893.1"/>
    <property type="molecule type" value="Genomic_DNA"/>
</dbReference>
<protein>
    <submittedName>
        <fullName evidence="6">Thioredoxin domain-containing protein</fullName>
    </submittedName>
</protein>
<evidence type="ECO:0000313" key="6">
    <source>
        <dbReference type="EMBL" id="MEQ5837893.1"/>
    </source>
</evidence>
<dbReference type="PANTHER" id="PTHR45663:SF11">
    <property type="entry name" value="GEO12009P1"/>
    <property type="match status" value="1"/>
</dbReference>
<dbReference type="PANTHER" id="PTHR45663">
    <property type="entry name" value="GEO12009P1"/>
    <property type="match status" value="1"/>
</dbReference>
<dbReference type="RefSeq" id="WP_349540813.1">
    <property type="nucleotide sequence ID" value="NZ_JAOALG010000001.1"/>
</dbReference>
<evidence type="ECO:0000256" key="4">
    <source>
        <dbReference type="ARBA" id="ARBA00023284"/>
    </source>
</evidence>
<dbReference type="InterPro" id="IPR036249">
    <property type="entry name" value="Thioredoxin-like_sf"/>
</dbReference>
<evidence type="ECO:0000256" key="3">
    <source>
        <dbReference type="ARBA" id="ARBA00023157"/>
    </source>
</evidence>
<dbReference type="Proteomes" id="UP001469089">
    <property type="component" value="Unassembled WGS sequence"/>
</dbReference>
<organism evidence="6 7">
    <name type="scientific">Paraburkholderia acidicola</name>
    <dbReference type="NCBI Taxonomy" id="1912599"/>
    <lineage>
        <taxon>Bacteria</taxon>
        <taxon>Pseudomonadati</taxon>
        <taxon>Pseudomonadota</taxon>
        <taxon>Betaproteobacteria</taxon>
        <taxon>Burkholderiales</taxon>
        <taxon>Burkholderiaceae</taxon>
        <taxon>Paraburkholderia</taxon>
    </lineage>
</organism>
<keyword evidence="1" id="KW-0813">Transport</keyword>
<keyword evidence="3" id="KW-1015">Disulfide bond</keyword>
<comment type="caution">
    <text evidence="6">The sequence shown here is derived from an EMBL/GenBank/DDBJ whole genome shotgun (WGS) entry which is preliminary data.</text>
</comment>
<feature type="domain" description="Thioredoxin" evidence="5">
    <location>
        <begin position="1"/>
        <end position="108"/>
    </location>
</feature>
<name>A0ABV1LEW3_9BURK</name>
<accession>A0ABV1LEW3</accession>
<reference evidence="6 7" key="1">
    <citation type="journal article" date="2024" name="Chem. Sci.">
        <title>Discovery of a lagriamide polyketide by integrated genome mining, isotopic labeling, and untargeted metabolomics.</title>
        <authorList>
            <person name="Fergusson C.H."/>
            <person name="Saulog J."/>
            <person name="Paulo B.S."/>
            <person name="Wilson D.M."/>
            <person name="Liu D.Y."/>
            <person name="Morehouse N.J."/>
            <person name="Waterworth S."/>
            <person name="Barkei J."/>
            <person name="Gray C.A."/>
            <person name="Kwan J.C."/>
            <person name="Eustaquio A.S."/>
            <person name="Linington R.G."/>
        </authorList>
    </citation>
    <scope>NUCLEOTIDE SEQUENCE [LARGE SCALE GENOMIC DNA]</scope>
    <source>
        <strain evidence="6 7">RL17-338-BIF-B</strain>
    </source>
</reference>
<evidence type="ECO:0000313" key="7">
    <source>
        <dbReference type="Proteomes" id="UP001469089"/>
    </source>
</evidence>
<dbReference type="PROSITE" id="PS51352">
    <property type="entry name" value="THIOREDOXIN_2"/>
    <property type="match status" value="1"/>
</dbReference>
<dbReference type="InterPro" id="IPR013766">
    <property type="entry name" value="Thioredoxin_domain"/>
</dbReference>